<organism evidence="1 2">
    <name type="scientific">Octopus vulgaris</name>
    <name type="common">Common octopus</name>
    <dbReference type="NCBI Taxonomy" id="6645"/>
    <lineage>
        <taxon>Eukaryota</taxon>
        <taxon>Metazoa</taxon>
        <taxon>Spiralia</taxon>
        <taxon>Lophotrochozoa</taxon>
        <taxon>Mollusca</taxon>
        <taxon>Cephalopoda</taxon>
        <taxon>Coleoidea</taxon>
        <taxon>Octopodiformes</taxon>
        <taxon>Octopoda</taxon>
        <taxon>Incirrata</taxon>
        <taxon>Octopodidae</taxon>
        <taxon>Octopus</taxon>
    </lineage>
</organism>
<protein>
    <submittedName>
        <fullName evidence="1">Uncharacterized protein</fullName>
    </submittedName>
</protein>
<name>A0AA36FDI5_OCTVU</name>
<dbReference type="Proteomes" id="UP001162480">
    <property type="component" value="Chromosome 14"/>
</dbReference>
<proteinExistence type="predicted"/>
<accession>A0AA36FDI5</accession>
<dbReference type="AlphaFoldDB" id="A0AA36FDI5"/>
<evidence type="ECO:0000313" key="1">
    <source>
        <dbReference type="EMBL" id="CAI9733219.1"/>
    </source>
</evidence>
<dbReference type="EMBL" id="OX597827">
    <property type="protein sequence ID" value="CAI9733219.1"/>
    <property type="molecule type" value="Genomic_DNA"/>
</dbReference>
<gene>
    <name evidence="1" type="ORF">OCTVUL_1B031311</name>
</gene>
<reference evidence="1" key="1">
    <citation type="submission" date="2023-08" db="EMBL/GenBank/DDBJ databases">
        <authorList>
            <person name="Alioto T."/>
            <person name="Alioto T."/>
            <person name="Gomez Garrido J."/>
        </authorList>
    </citation>
    <scope>NUCLEOTIDE SEQUENCE</scope>
</reference>
<evidence type="ECO:0000313" key="2">
    <source>
        <dbReference type="Proteomes" id="UP001162480"/>
    </source>
</evidence>
<sequence length="113" mass="13011">MNCRRKANIWKRDAKIHLDMDVASTSYHWPSDINVDICDSCENDNDEVDFKPGNEERANQQNIFTYEYPAIADTGGWNHWKDKEKRNVSDVCGHANQCLQFFDALIVKASLSS</sequence>
<keyword evidence="2" id="KW-1185">Reference proteome</keyword>